<dbReference type="EC" id="2.1.1.197" evidence="3 8"/>
<dbReference type="CDD" id="cd02440">
    <property type="entry name" value="AdoMet_MTases"/>
    <property type="match status" value="1"/>
</dbReference>
<dbReference type="GO" id="GO:0008757">
    <property type="term" value="F:S-adenosylmethionine-dependent methyltransferase activity"/>
    <property type="evidence" value="ECO:0007669"/>
    <property type="project" value="InterPro"/>
</dbReference>
<dbReference type="GO" id="GO:0009102">
    <property type="term" value="P:biotin biosynthetic process"/>
    <property type="evidence" value="ECO:0007669"/>
    <property type="project" value="UniProtKB-UniRule"/>
</dbReference>
<dbReference type="GO" id="GO:0010340">
    <property type="term" value="F:carboxyl-O-methyltransferase activity"/>
    <property type="evidence" value="ECO:0007669"/>
    <property type="project" value="UniProtKB-UniRule"/>
</dbReference>
<dbReference type="RefSeq" id="WP_083961063.1">
    <property type="nucleotide sequence ID" value="NZ_LT615367.1"/>
</dbReference>
<keyword evidence="6 8" id="KW-0949">S-adenosyl-L-methionine</keyword>
<gene>
    <name evidence="8 11" type="primary">bioC</name>
    <name evidence="11" type="ORF">DAQ1742_01614</name>
</gene>
<proteinExistence type="inferred from homology"/>
<feature type="domain" description="Methyltransferase type 11" evidence="10">
    <location>
        <begin position="75"/>
        <end position="164"/>
    </location>
</feature>
<keyword evidence="7 8" id="KW-0093">Biotin biosynthesis</keyword>
<keyword evidence="5 8" id="KW-0808">Transferase</keyword>
<evidence type="ECO:0000256" key="5">
    <source>
        <dbReference type="ARBA" id="ARBA00022679"/>
    </source>
</evidence>
<accession>A0A375A950</accession>
<protein>
    <recommendedName>
        <fullName evidence="3 8">Malonyl-[acyl-carrier protein] O-methyltransferase</fullName>
        <shortName evidence="8">Malonyl-ACP O-methyltransferase</shortName>
        <ecNumber evidence="3 8">2.1.1.197</ecNumber>
    </recommendedName>
    <alternativeName>
        <fullName evidence="8">Biotin synthesis protein BioC</fullName>
    </alternativeName>
</protein>
<keyword evidence="12" id="KW-1185">Reference proteome</keyword>
<dbReference type="Proteomes" id="UP000294820">
    <property type="component" value="Chromosome 1"/>
</dbReference>
<comment type="similarity">
    <text evidence="8">Belongs to the methyltransferase superfamily.</text>
</comment>
<dbReference type="UniPathway" id="UPA00078"/>
<evidence type="ECO:0000256" key="3">
    <source>
        <dbReference type="ARBA" id="ARBA00012327"/>
    </source>
</evidence>
<evidence type="ECO:0000313" key="12">
    <source>
        <dbReference type="Proteomes" id="UP000294820"/>
    </source>
</evidence>
<dbReference type="PANTHER" id="PTHR43861">
    <property type="entry name" value="TRANS-ACONITATE 2-METHYLTRANSFERASE-RELATED"/>
    <property type="match status" value="1"/>
</dbReference>
<evidence type="ECO:0000256" key="7">
    <source>
        <dbReference type="ARBA" id="ARBA00022756"/>
    </source>
</evidence>
<dbReference type="Gene3D" id="3.40.50.150">
    <property type="entry name" value="Vaccinia Virus protein VP39"/>
    <property type="match status" value="1"/>
</dbReference>
<feature type="region of interest" description="Disordered" evidence="9">
    <location>
        <begin position="1"/>
        <end position="20"/>
    </location>
</feature>
<dbReference type="NCBIfam" id="TIGR02072">
    <property type="entry name" value="BioC"/>
    <property type="match status" value="1"/>
</dbReference>
<dbReference type="InterPro" id="IPR013216">
    <property type="entry name" value="Methyltransf_11"/>
</dbReference>
<dbReference type="AlphaFoldDB" id="A0A375A950"/>
<evidence type="ECO:0000259" key="10">
    <source>
        <dbReference type="Pfam" id="PF08241"/>
    </source>
</evidence>
<comment type="pathway">
    <text evidence="2 8">Cofactor biosynthesis; biotin biosynthesis.</text>
</comment>
<sequence length="279" mass="30692">MAQREPFPTTPVYGEPEVSHPPIAARHPVLAAHKQAIARAFGRAAKQYDQFAALQRESGEQVMALMGEHPGLAVLDAGCGTGYFSARWQQQGKRVTALDLSGEMLAIAQTRGVACEYLHGDIEQLPLPDGCMDLCFSNMVMQWCDDFARAVDELYRVTRPGGVIGLCTLAQGTLAELDCAWQQVDGSQRINPFLPAQAIMAVCQRYRAQVMLQPVTCYFPDVLSLMRSVKGVGASWLRAGRAPGSLSRRQLAALGARYVRHSQGYPLTYQRVFGVIYRD</sequence>
<dbReference type="EMBL" id="LT615367">
    <property type="protein sequence ID" value="SLM62573.1"/>
    <property type="molecule type" value="Genomic_DNA"/>
</dbReference>
<keyword evidence="4 8" id="KW-0489">Methyltransferase</keyword>
<dbReference type="PANTHER" id="PTHR43861:SF1">
    <property type="entry name" value="TRANS-ACONITATE 2-METHYLTRANSFERASE"/>
    <property type="match status" value="1"/>
</dbReference>
<name>A0A375A950_9GAMM</name>
<dbReference type="HAMAP" id="MF_00835">
    <property type="entry name" value="BioC"/>
    <property type="match status" value="1"/>
</dbReference>
<dbReference type="GO" id="GO:0102130">
    <property type="term" value="F:malonyl-CoA methyltransferase activity"/>
    <property type="evidence" value="ECO:0007669"/>
    <property type="project" value="UniProtKB-EC"/>
</dbReference>
<dbReference type="KEGG" id="daq:DAQ1742_01614"/>
<evidence type="ECO:0000313" key="11">
    <source>
        <dbReference type="EMBL" id="SLM62573.1"/>
    </source>
</evidence>
<reference evidence="11 12" key="1">
    <citation type="submission" date="2016-09" db="EMBL/GenBank/DDBJ databases">
        <authorList>
            <person name="Reverchon S."/>
            <person name="Nasser W."/>
            <person name="Leonard S."/>
            <person name="Brochier C."/>
            <person name="Duprey A."/>
        </authorList>
    </citation>
    <scope>NUCLEOTIDE SEQUENCE [LARGE SCALE GENOMIC DNA]</scope>
    <source>
        <strain evidence="11 12">174/2</strain>
    </source>
</reference>
<organism evidence="11 12">
    <name type="scientific">Dickeya aquatica</name>
    <dbReference type="NCBI Taxonomy" id="1401087"/>
    <lineage>
        <taxon>Bacteria</taxon>
        <taxon>Pseudomonadati</taxon>
        <taxon>Pseudomonadota</taxon>
        <taxon>Gammaproteobacteria</taxon>
        <taxon>Enterobacterales</taxon>
        <taxon>Pectobacteriaceae</taxon>
        <taxon>Dickeya</taxon>
    </lineage>
</organism>
<comment type="catalytic activity">
    <reaction evidence="1 8">
        <text>malonyl-[ACP] + S-adenosyl-L-methionine = malonyl-[ACP] methyl ester + S-adenosyl-L-homocysteine</text>
        <dbReference type="Rhea" id="RHEA:17105"/>
        <dbReference type="Rhea" id="RHEA-COMP:9623"/>
        <dbReference type="Rhea" id="RHEA-COMP:9954"/>
        <dbReference type="ChEBI" id="CHEBI:57856"/>
        <dbReference type="ChEBI" id="CHEBI:59789"/>
        <dbReference type="ChEBI" id="CHEBI:78449"/>
        <dbReference type="ChEBI" id="CHEBI:78845"/>
        <dbReference type="EC" id="2.1.1.197"/>
    </reaction>
</comment>
<evidence type="ECO:0000256" key="6">
    <source>
        <dbReference type="ARBA" id="ARBA00022691"/>
    </source>
</evidence>
<dbReference type="GO" id="GO:0032259">
    <property type="term" value="P:methylation"/>
    <property type="evidence" value="ECO:0007669"/>
    <property type="project" value="UniProtKB-KW"/>
</dbReference>
<evidence type="ECO:0000256" key="4">
    <source>
        <dbReference type="ARBA" id="ARBA00022603"/>
    </source>
</evidence>
<evidence type="ECO:0000256" key="2">
    <source>
        <dbReference type="ARBA" id="ARBA00004746"/>
    </source>
</evidence>
<dbReference type="InterPro" id="IPR011814">
    <property type="entry name" value="BioC"/>
</dbReference>
<dbReference type="SUPFAM" id="SSF53335">
    <property type="entry name" value="S-adenosyl-L-methionine-dependent methyltransferases"/>
    <property type="match status" value="1"/>
</dbReference>
<evidence type="ECO:0000256" key="8">
    <source>
        <dbReference type="HAMAP-Rule" id="MF_00835"/>
    </source>
</evidence>
<dbReference type="InterPro" id="IPR029063">
    <property type="entry name" value="SAM-dependent_MTases_sf"/>
</dbReference>
<evidence type="ECO:0000256" key="1">
    <source>
        <dbReference type="ARBA" id="ARBA00000852"/>
    </source>
</evidence>
<comment type="function">
    <text evidence="8">Converts the free carboxyl group of a malonyl-thioester to its methyl ester by transfer of a methyl group from S-adenosyl-L-methionine (SAM). It allows to synthesize pimeloyl-ACP via the fatty acid synthetic pathway.</text>
</comment>
<evidence type="ECO:0000256" key="9">
    <source>
        <dbReference type="SAM" id="MobiDB-lite"/>
    </source>
</evidence>
<dbReference type="Pfam" id="PF08241">
    <property type="entry name" value="Methyltransf_11"/>
    <property type="match status" value="1"/>
</dbReference>